<reference evidence="2 3" key="1">
    <citation type="submission" date="2016-07" db="EMBL/GenBank/DDBJ databases">
        <title>Pervasive Adenine N6-methylation of Active Genes in Fungi.</title>
        <authorList>
            <consortium name="DOE Joint Genome Institute"/>
            <person name="Mondo S.J."/>
            <person name="Dannebaum R.O."/>
            <person name="Kuo R.C."/>
            <person name="Labutti K."/>
            <person name="Haridas S."/>
            <person name="Kuo A."/>
            <person name="Salamov A."/>
            <person name="Ahrendt S.R."/>
            <person name="Lipzen A."/>
            <person name="Sullivan W."/>
            <person name="Andreopoulos W.B."/>
            <person name="Clum A."/>
            <person name="Lindquist E."/>
            <person name="Daum C."/>
            <person name="Ramamoorthy G.K."/>
            <person name="Gryganskyi A."/>
            <person name="Culley D."/>
            <person name="Magnuson J.K."/>
            <person name="James T.Y."/>
            <person name="O'Malley M.A."/>
            <person name="Stajich J.E."/>
            <person name="Spatafora J.W."/>
            <person name="Visel A."/>
            <person name="Grigoriev I.V."/>
        </authorList>
    </citation>
    <scope>NUCLEOTIDE SEQUENCE [LARGE SCALE GENOMIC DNA]</scope>
    <source>
        <strain evidence="2 3">62-1032</strain>
    </source>
</reference>
<evidence type="ECO:0008006" key="4">
    <source>
        <dbReference type="Google" id="ProtNLM"/>
    </source>
</evidence>
<name>A0A1Y2FGA4_9BASI</name>
<evidence type="ECO:0000256" key="1">
    <source>
        <dbReference type="SAM" id="MobiDB-lite"/>
    </source>
</evidence>
<protein>
    <recommendedName>
        <fullName evidence="4">F-box domain-containing protein</fullName>
    </recommendedName>
</protein>
<dbReference type="InParanoid" id="A0A1Y2FGA4"/>
<dbReference type="Proteomes" id="UP000193467">
    <property type="component" value="Unassembled WGS sequence"/>
</dbReference>
<organism evidence="2 3">
    <name type="scientific">Leucosporidium creatinivorum</name>
    <dbReference type="NCBI Taxonomy" id="106004"/>
    <lineage>
        <taxon>Eukaryota</taxon>
        <taxon>Fungi</taxon>
        <taxon>Dikarya</taxon>
        <taxon>Basidiomycota</taxon>
        <taxon>Pucciniomycotina</taxon>
        <taxon>Microbotryomycetes</taxon>
        <taxon>Leucosporidiales</taxon>
        <taxon>Leucosporidium</taxon>
    </lineage>
</organism>
<proteinExistence type="predicted"/>
<evidence type="ECO:0000313" key="3">
    <source>
        <dbReference type="Proteomes" id="UP000193467"/>
    </source>
</evidence>
<gene>
    <name evidence="2" type="ORF">BCR35DRAFT_324934</name>
</gene>
<evidence type="ECO:0000313" key="2">
    <source>
        <dbReference type="EMBL" id="ORY82949.1"/>
    </source>
</evidence>
<keyword evidence="3" id="KW-1185">Reference proteome</keyword>
<feature type="region of interest" description="Disordered" evidence="1">
    <location>
        <begin position="170"/>
        <end position="197"/>
    </location>
</feature>
<dbReference type="EMBL" id="MCGR01000020">
    <property type="protein sequence ID" value="ORY82949.1"/>
    <property type="molecule type" value="Genomic_DNA"/>
</dbReference>
<accession>A0A1Y2FGA4</accession>
<comment type="caution">
    <text evidence="2">The sequence shown here is derived from an EMBL/GenBank/DDBJ whole genome shotgun (WGS) entry which is preliminary data.</text>
</comment>
<dbReference type="AlphaFoldDB" id="A0A1Y2FGA4"/>
<sequence>MTSAPYPISIIHRIVQLAVLDMVNEERWSETLPEKSHLPHFLTNVARVHASFRPIAERLLLNHVLVTGENQHAMKSKARQLSHEDRMAIKSLRVSATAEDWWSWELKPGDQPQRDNPMGPTHQSLATAHMLDTLLEELPGVTEVEVLHTTLHGLRNWLPADGRIQHLRFSRSTPTFGPEDDSDIYDHAPKRRQPKLPPTRIPRVTFLGIVDDDEPWHTNTFICMFLLTKHMPTEALRFVEFAEKGVYRALSLPKKQLPVSSLKELHMHVEDEHNHRDSAQPPAVWEHFESLTKLVGPLTLLPSTAEAAPLPPTLTHLNVLPSPLSPDGSISGYTLHEARLMLFGAVRSLPALRELVVEERICSAELEQECRVKGVTLSRRL</sequence>